<dbReference type="AlphaFoldDB" id="A0A1G2DVZ7"/>
<dbReference type="EC" id="3.2.2.n1" evidence="1"/>
<comment type="caution">
    <text evidence="2">The sequence shown here is derived from an EMBL/GenBank/DDBJ whole genome shotgun (WGS) entry which is preliminary data.</text>
</comment>
<keyword evidence="1" id="KW-0203">Cytokinin biosynthesis</keyword>
<protein>
    <recommendedName>
        <fullName evidence="1">Cytokinin riboside 5'-monophosphate phosphoribohydrolase</fullName>
        <ecNumber evidence="1">3.2.2.n1</ecNumber>
    </recommendedName>
</protein>
<dbReference type="Gene3D" id="3.40.50.450">
    <property type="match status" value="1"/>
</dbReference>
<sequence>MEPKKPTTENTLVCINIPEAQIARNPHTIEELQHGAKNDRASRIAGEFDRGLQFIRKYPKSVTFYGSARFKTDNPHYRDAYDLGHKLSKLGYTIVTGGGPGIMEGANHGALTAGGSSVGLNIELPAEQVINPYVTDSLSFYYFFSRKTTMSFAAEAYIFYPGGFGTLDEFFEILTLVQTKKIRKIPIILMGSDFWGPLQEFLKEHCYRRHAAVEKTDFDLYFITDSHDEAIKAIVDAPVRH</sequence>
<dbReference type="Pfam" id="PF03641">
    <property type="entry name" value="Lysine_decarbox"/>
    <property type="match status" value="1"/>
</dbReference>
<dbReference type="NCBIfam" id="TIGR00730">
    <property type="entry name" value="Rossman fold protein, TIGR00730 family"/>
    <property type="match status" value="1"/>
</dbReference>
<gene>
    <name evidence="2" type="ORF">A2494_01990</name>
</gene>
<dbReference type="Proteomes" id="UP000178106">
    <property type="component" value="Unassembled WGS sequence"/>
</dbReference>
<evidence type="ECO:0000256" key="1">
    <source>
        <dbReference type="RuleBase" id="RU363015"/>
    </source>
</evidence>
<dbReference type="GO" id="GO:0016787">
    <property type="term" value="F:hydrolase activity"/>
    <property type="evidence" value="ECO:0007669"/>
    <property type="project" value="UniProtKB-KW"/>
</dbReference>
<evidence type="ECO:0000313" key="3">
    <source>
        <dbReference type="Proteomes" id="UP000178106"/>
    </source>
</evidence>
<dbReference type="EMBL" id="MHLU01000122">
    <property type="protein sequence ID" value="OGZ17794.1"/>
    <property type="molecule type" value="Genomic_DNA"/>
</dbReference>
<dbReference type="PANTHER" id="PTHR43393:SF3">
    <property type="entry name" value="LYSINE DECARBOXYLASE-LIKE PROTEIN"/>
    <property type="match status" value="1"/>
</dbReference>
<organism evidence="2 3">
    <name type="scientific">Candidatus Lloydbacteria bacterium RIFOXYC12_FULL_46_25</name>
    <dbReference type="NCBI Taxonomy" id="1798670"/>
    <lineage>
        <taxon>Bacteria</taxon>
        <taxon>Candidatus Lloydiibacteriota</taxon>
    </lineage>
</organism>
<dbReference type="GO" id="GO:0005829">
    <property type="term" value="C:cytosol"/>
    <property type="evidence" value="ECO:0007669"/>
    <property type="project" value="TreeGrafter"/>
</dbReference>
<reference evidence="2 3" key="1">
    <citation type="journal article" date="2016" name="Nat. Commun.">
        <title>Thousands of microbial genomes shed light on interconnected biogeochemical processes in an aquifer system.</title>
        <authorList>
            <person name="Anantharaman K."/>
            <person name="Brown C.T."/>
            <person name="Hug L.A."/>
            <person name="Sharon I."/>
            <person name="Castelle C.J."/>
            <person name="Probst A.J."/>
            <person name="Thomas B.C."/>
            <person name="Singh A."/>
            <person name="Wilkins M.J."/>
            <person name="Karaoz U."/>
            <person name="Brodie E.L."/>
            <person name="Williams K.H."/>
            <person name="Hubbard S.S."/>
            <person name="Banfield J.F."/>
        </authorList>
    </citation>
    <scope>NUCLEOTIDE SEQUENCE [LARGE SCALE GENOMIC DNA]</scope>
</reference>
<dbReference type="SUPFAM" id="SSF102405">
    <property type="entry name" value="MCP/YpsA-like"/>
    <property type="match status" value="1"/>
</dbReference>
<name>A0A1G2DVZ7_9BACT</name>
<dbReference type="GO" id="GO:0009691">
    <property type="term" value="P:cytokinin biosynthetic process"/>
    <property type="evidence" value="ECO:0007669"/>
    <property type="project" value="UniProtKB-UniRule"/>
</dbReference>
<proteinExistence type="inferred from homology"/>
<dbReference type="PANTHER" id="PTHR43393">
    <property type="entry name" value="CYTOKININ RIBOSIDE 5'-MONOPHOSPHATE PHOSPHORIBOHYDROLASE"/>
    <property type="match status" value="1"/>
</dbReference>
<dbReference type="InterPro" id="IPR031100">
    <property type="entry name" value="LOG_fam"/>
</dbReference>
<dbReference type="InterPro" id="IPR005269">
    <property type="entry name" value="LOG"/>
</dbReference>
<comment type="similarity">
    <text evidence="1">Belongs to the LOG family.</text>
</comment>
<keyword evidence="1" id="KW-0378">Hydrolase</keyword>
<accession>A0A1G2DVZ7</accession>
<dbReference type="InterPro" id="IPR052341">
    <property type="entry name" value="LOG_family_nucleotidases"/>
</dbReference>
<evidence type="ECO:0000313" key="2">
    <source>
        <dbReference type="EMBL" id="OGZ17794.1"/>
    </source>
</evidence>